<comment type="caution">
    <text evidence="16">The sequence shown here is derived from an EMBL/GenBank/DDBJ whole genome shotgun (WGS) entry which is preliminary data.</text>
</comment>
<feature type="transmembrane region" description="Helical" evidence="13">
    <location>
        <begin position="711"/>
        <end position="732"/>
    </location>
</feature>
<dbReference type="CDD" id="cd13953">
    <property type="entry name" value="7tm_classC_mGluR-like"/>
    <property type="match status" value="1"/>
</dbReference>
<dbReference type="Pfam" id="PF07562">
    <property type="entry name" value="NCD3G"/>
    <property type="match status" value="1"/>
</dbReference>
<feature type="region of interest" description="Disordered" evidence="12">
    <location>
        <begin position="144"/>
        <end position="172"/>
    </location>
</feature>
<evidence type="ECO:0000256" key="3">
    <source>
        <dbReference type="ARBA" id="ARBA00022692"/>
    </source>
</evidence>
<dbReference type="Proteomes" id="UP000275408">
    <property type="component" value="Unassembled WGS sequence"/>
</dbReference>
<evidence type="ECO:0000313" key="16">
    <source>
        <dbReference type="EMBL" id="RMX38243.1"/>
    </source>
</evidence>
<dbReference type="EMBL" id="RCHS01004038">
    <property type="protein sequence ID" value="RMX38243.1"/>
    <property type="molecule type" value="Genomic_DNA"/>
</dbReference>
<feature type="transmembrane region" description="Helical" evidence="13">
    <location>
        <begin position="767"/>
        <end position="785"/>
    </location>
</feature>
<dbReference type="FunFam" id="2.10.50.30:FF:000004">
    <property type="entry name" value="Taste receptor type 1 member 3-like protein"/>
    <property type="match status" value="1"/>
</dbReference>
<feature type="transmembrane region" description="Helical" evidence="13">
    <location>
        <begin position="637"/>
        <end position="658"/>
    </location>
</feature>
<dbReference type="SUPFAM" id="SSF53822">
    <property type="entry name" value="Periplasmic binding protein-like I"/>
    <property type="match status" value="1"/>
</dbReference>
<dbReference type="Pfam" id="PF01094">
    <property type="entry name" value="ANF_receptor"/>
    <property type="match status" value="1"/>
</dbReference>
<evidence type="ECO:0000256" key="7">
    <source>
        <dbReference type="ARBA" id="ARBA00023136"/>
    </source>
</evidence>
<dbReference type="InterPro" id="IPR050726">
    <property type="entry name" value="mGluR"/>
</dbReference>
<dbReference type="Gene3D" id="2.10.50.30">
    <property type="entry name" value="GPCR, family 3, nine cysteines domain"/>
    <property type="match status" value="1"/>
</dbReference>
<comment type="similarity">
    <text evidence="11">Belongs to the G-protein coupled receptor 3 family. TAS1R subfamily.</text>
</comment>
<dbReference type="GO" id="GO:0005886">
    <property type="term" value="C:plasma membrane"/>
    <property type="evidence" value="ECO:0007669"/>
    <property type="project" value="UniProtKB-SubCell"/>
</dbReference>
<feature type="signal peptide" evidence="14">
    <location>
        <begin position="1"/>
        <end position="28"/>
    </location>
</feature>
<evidence type="ECO:0000256" key="1">
    <source>
        <dbReference type="ARBA" id="ARBA00004651"/>
    </source>
</evidence>
<feature type="transmembrane region" description="Helical" evidence="13">
    <location>
        <begin position="797"/>
        <end position="816"/>
    </location>
</feature>
<name>A0A3M6TA71_POCDA</name>
<evidence type="ECO:0000256" key="11">
    <source>
        <dbReference type="ARBA" id="ARBA00038492"/>
    </source>
</evidence>
<dbReference type="GO" id="GO:0050909">
    <property type="term" value="P:sensory perception of taste"/>
    <property type="evidence" value="ECO:0007669"/>
    <property type="project" value="UniProtKB-ARBA"/>
</dbReference>
<proteinExistence type="inferred from homology"/>
<reference evidence="16 17" key="1">
    <citation type="journal article" date="2018" name="Sci. Rep.">
        <title>Comparative analysis of the Pocillopora damicornis genome highlights role of immune system in coral evolution.</title>
        <authorList>
            <person name="Cunning R."/>
            <person name="Bay R.A."/>
            <person name="Gillette P."/>
            <person name="Baker A.C."/>
            <person name="Traylor-Knowles N."/>
        </authorList>
    </citation>
    <scope>NUCLEOTIDE SEQUENCE [LARGE SCALE GENOMIC DNA]</scope>
    <source>
        <strain evidence="16">RSMAS</strain>
        <tissue evidence="16">Whole animal</tissue>
    </source>
</reference>
<keyword evidence="9" id="KW-0325">Glycoprotein</keyword>
<dbReference type="InterPro" id="IPR011500">
    <property type="entry name" value="GPCR_3_9-Cys_dom"/>
</dbReference>
<accession>A0A3M6TA71</accession>
<feature type="domain" description="G-protein coupled receptors family 3 profile" evidence="15">
    <location>
        <begin position="600"/>
        <end position="867"/>
    </location>
</feature>
<evidence type="ECO:0000256" key="9">
    <source>
        <dbReference type="ARBA" id="ARBA00023180"/>
    </source>
</evidence>
<keyword evidence="7 13" id="KW-0472">Membrane</keyword>
<dbReference type="InterPro" id="IPR001828">
    <property type="entry name" value="ANF_lig-bd_rcpt"/>
</dbReference>
<organism evidence="16 17">
    <name type="scientific">Pocillopora damicornis</name>
    <name type="common">Cauliflower coral</name>
    <name type="synonym">Millepora damicornis</name>
    <dbReference type="NCBI Taxonomy" id="46731"/>
    <lineage>
        <taxon>Eukaryota</taxon>
        <taxon>Metazoa</taxon>
        <taxon>Cnidaria</taxon>
        <taxon>Anthozoa</taxon>
        <taxon>Hexacorallia</taxon>
        <taxon>Scleractinia</taxon>
        <taxon>Astrocoeniina</taxon>
        <taxon>Pocilloporidae</taxon>
        <taxon>Pocillopora</taxon>
    </lineage>
</organism>
<evidence type="ECO:0000256" key="8">
    <source>
        <dbReference type="ARBA" id="ARBA00023170"/>
    </source>
</evidence>
<dbReference type="OrthoDB" id="5984008at2759"/>
<keyword evidence="10" id="KW-0807">Transducer</keyword>
<evidence type="ECO:0000256" key="13">
    <source>
        <dbReference type="SAM" id="Phobius"/>
    </source>
</evidence>
<keyword evidence="4 14" id="KW-0732">Signal</keyword>
<dbReference type="PANTHER" id="PTHR24060">
    <property type="entry name" value="METABOTROPIC GLUTAMATE RECEPTOR"/>
    <property type="match status" value="1"/>
</dbReference>
<evidence type="ECO:0000259" key="15">
    <source>
        <dbReference type="PROSITE" id="PS50259"/>
    </source>
</evidence>
<dbReference type="GO" id="GO:0004930">
    <property type="term" value="F:G protein-coupled receptor activity"/>
    <property type="evidence" value="ECO:0007669"/>
    <property type="project" value="UniProtKB-KW"/>
</dbReference>
<dbReference type="InterPro" id="IPR028082">
    <property type="entry name" value="Peripla_BP_I"/>
</dbReference>
<feature type="transmembrane region" description="Helical" evidence="13">
    <location>
        <begin position="670"/>
        <end position="690"/>
    </location>
</feature>
<dbReference type="InterPro" id="IPR000337">
    <property type="entry name" value="GPCR_3"/>
</dbReference>
<dbReference type="FunFam" id="3.40.50.2300:FF:000016">
    <property type="entry name" value="Taste 1 receptor member 2"/>
    <property type="match status" value="1"/>
</dbReference>
<evidence type="ECO:0000313" key="17">
    <source>
        <dbReference type="Proteomes" id="UP000275408"/>
    </source>
</evidence>
<dbReference type="Gene3D" id="3.40.50.2300">
    <property type="match status" value="2"/>
</dbReference>
<feature type="compositionally biased region" description="Basic and acidic residues" evidence="12">
    <location>
        <begin position="144"/>
        <end position="168"/>
    </location>
</feature>
<feature type="compositionally biased region" description="Polar residues" evidence="12">
    <location>
        <begin position="947"/>
        <end position="965"/>
    </location>
</feature>
<keyword evidence="3 13" id="KW-0812">Transmembrane</keyword>
<keyword evidence="5 13" id="KW-1133">Transmembrane helix</keyword>
<feature type="transmembrane region" description="Helical" evidence="13">
    <location>
        <begin position="822"/>
        <end position="852"/>
    </location>
</feature>
<evidence type="ECO:0000256" key="14">
    <source>
        <dbReference type="SAM" id="SignalP"/>
    </source>
</evidence>
<evidence type="ECO:0000256" key="2">
    <source>
        <dbReference type="ARBA" id="ARBA00022475"/>
    </source>
</evidence>
<dbReference type="PRINTS" id="PR01176">
    <property type="entry name" value="GABABRECEPTR"/>
</dbReference>
<feature type="region of interest" description="Disordered" evidence="12">
    <location>
        <begin position="940"/>
        <end position="965"/>
    </location>
</feature>
<evidence type="ECO:0000256" key="5">
    <source>
        <dbReference type="ARBA" id="ARBA00022989"/>
    </source>
</evidence>
<comment type="subcellular location">
    <subcellularLocation>
        <location evidence="1">Cell membrane</location>
        <topology evidence="1">Multi-pass membrane protein</topology>
    </subcellularLocation>
</comment>
<sequence>MRVHLQICQLLISAQVLTVFSFSTFARSEQRSKTGIITAGDIIIGGLIPVHFSPNFSPHPGNSSCQGSFHLRGFKGVEAMLYAIDLINKNTTLLPNVTLGVDVKDTCGSVDYAIMESLSFDFIRSAYVASELLDCAEDSSSEKHSVLKPKASDRPMSGKKDSKRHDGDMSGCCSSKSRTAAIVGAAFSGVTMATASLTGLFHVPVISYASTSRLLSDRSRFQYFFRTVPSDNLQAQAITSLLHEFRWHFVIVLASDNEYGRSGVTALKQTIQNYTTRVQICIVVDELFSRKGSQYEMTRIFRKIQQFPRAKVIILYAEFPDAVYFFKEAKMASLRNYVFIATDSWVGSTEVVQGSSDVFQAIIGLRPPIVSMPTFDAYFLETLKENNSRNPWASECNKSLICSDKSVERCQSEVHHDGYVAYILDAVFSVAHALHAMLSCDKKVCAKKWRDVDIRDLSQFIQNVSFVGYSQENIFFNEEGTTKGRYDVYYLDKESSKYIKVGSWSQTALSLNLSRISQHGPDFPFPTSICSNYCRKGEYKIPKSQFPECCWDCARCDGKSFTNTSHMTKCSYCPEGTWPTADHSACRLIEATYLHWGESWAVVIVSFSSFGLIIVILTGVVFIKFRTTPVVLAASRQLCYFLLLGIAMFYVTPLLYIAKPSAVTCRILPVMFGLCFVLVVGTILIRTNRVSRIFNEKLLRTGKISCLGNHWQMFILGCLLITEIVLTVAWVFGSSSQVFPQVIYSKASKDASLICSLSGSHIGFSLWLIYNAGLVVVCTYQAFLVRKVPHNYNESRLIAFNMTTLCITVLVYIPSYMGTSGWYRTIISCFMLMFLGTLTWASIFAPKIYIILFRPHKNIPMRPSVSSITLGVISPSHTGVSSISEQYMCSRKNSLNPNEDGTWGGSWAKTDSARELNENVAITEEDDSPCEQFDDFSEKELKENQETDTSIADKSQPQQENCKMTPQKNTSMVHFEDEMLNECDEGRDTQVFPEKKTSGSQGGILRRTYNSEIHENSINGIVPRKKKTSLVRFQDEVLSCDINNLTDYHRIALPAKGEEPIQIPKGNLDAETNNKGEVYCSCASTSAEKTETNRVTEKERKRKISVFSFQ</sequence>
<keyword evidence="8" id="KW-0675">Receptor</keyword>
<feature type="chain" id="PRO_5018281569" description="G-protein coupled receptors family 3 profile domain-containing protein" evidence="14">
    <location>
        <begin position="29"/>
        <end position="1110"/>
    </location>
</feature>
<keyword evidence="2" id="KW-1003">Cell membrane</keyword>
<keyword evidence="17" id="KW-1185">Reference proteome</keyword>
<dbReference type="Pfam" id="PF00003">
    <property type="entry name" value="7tm_3"/>
    <property type="match status" value="1"/>
</dbReference>
<feature type="transmembrane region" description="Helical" evidence="13">
    <location>
        <begin position="600"/>
        <end position="625"/>
    </location>
</feature>
<dbReference type="InterPro" id="IPR017978">
    <property type="entry name" value="GPCR_3_C"/>
</dbReference>
<protein>
    <recommendedName>
        <fullName evidence="15">G-protein coupled receptors family 3 profile domain-containing protein</fullName>
    </recommendedName>
</protein>
<evidence type="ECO:0000256" key="6">
    <source>
        <dbReference type="ARBA" id="ARBA00023040"/>
    </source>
</evidence>
<evidence type="ECO:0000256" key="10">
    <source>
        <dbReference type="ARBA" id="ARBA00023224"/>
    </source>
</evidence>
<dbReference type="InterPro" id="IPR038550">
    <property type="entry name" value="GPCR_3_9-Cys_sf"/>
</dbReference>
<evidence type="ECO:0000256" key="12">
    <source>
        <dbReference type="SAM" id="MobiDB-lite"/>
    </source>
</evidence>
<dbReference type="AlphaFoldDB" id="A0A3M6TA71"/>
<gene>
    <name evidence="16" type="ORF">pdam_00003378</name>
</gene>
<dbReference type="OMA" id="FGCTEEY"/>
<dbReference type="PRINTS" id="PR00248">
    <property type="entry name" value="GPCRMGR"/>
</dbReference>
<keyword evidence="6" id="KW-0297">G-protein coupled receptor</keyword>
<evidence type="ECO:0000256" key="4">
    <source>
        <dbReference type="ARBA" id="ARBA00022729"/>
    </source>
</evidence>
<dbReference type="PROSITE" id="PS50259">
    <property type="entry name" value="G_PROTEIN_RECEP_F3_4"/>
    <property type="match status" value="1"/>
</dbReference>